<protein>
    <submittedName>
        <fullName evidence="1">Uncharacterized protein</fullName>
    </submittedName>
</protein>
<accession>A0A498IFX4</accession>
<organism evidence="1 2">
    <name type="scientific">Malus domestica</name>
    <name type="common">Apple</name>
    <name type="synonym">Pyrus malus</name>
    <dbReference type="NCBI Taxonomy" id="3750"/>
    <lineage>
        <taxon>Eukaryota</taxon>
        <taxon>Viridiplantae</taxon>
        <taxon>Streptophyta</taxon>
        <taxon>Embryophyta</taxon>
        <taxon>Tracheophyta</taxon>
        <taxon>Spermatophyta</taxon>
        <taxon>Magnoliopsida</taxon>
        <taxon>eudicotyledons</taxon>
        <taxon>Gunneridae</taxon>
        <taxon>Pentapetalae</taxon>
        <taxon>rosids</taxon>
        <taxon>fabids</taxon>
        <taxon>Rosales</taxon>
        <taxon>Rosaceae</taxon>
        <taxon>Amygdaloideae</taxon>
        <taxon>Maleae</taxon>
        <taxon>Malus</taxon>
    </lineage>
</organism>
<gene>
    <name evidence="1" type="ORF">DVH24_036441</name>
</gene>
<comment type="caution">
    <text evidence="1">The sequence shown here is derived from an EMBL/GenBank/DDBJ whole genome shotgun (WGS) entry which is preliminary data.</text>
</comment>
<evidence type="ECO:0000313" key="2">
    <source>
        <dbReference type="Proteomes" id="UP000290289"/>
    </source>
</evidence>
<sequence length="89" mass="10252">MAGNRQKKSAFSFFSMFKSRRPHNRRGDDMMEDSYLSARRVWPSEEDRGRWVAEPGIDNKAAAFIDRIHKNIVSEYDCQTLTVNPAGKA</sequence>
<name>A0A498IFX4_MALDO</name>
<proteinExistence type="predicted"/>
<reference evidence="1 2" key="1">
    <citation type="submission" date="2018-10" db="EMBL/GenBank/DDBJ databases">
        <title>A high-quality apple genome assembly.</title>
        <authorList>
            <person name="Hu J."/>
        </authorList>
    </citation>
    <scope>NUCLEOTIDE SEQUENCE [LARGE SCALE GENOMIC DNA]</scope>
    <source>
        <strain evidence="2">cv. HFTH1</strain>
        <tissue evidence="1">Young leaf</tissue>
    </source>
</reference>
<dbReference type="EMBL" id="RDQH01000338">
    <property type="protein sequence ID" value="RXH82100.1"/>
    <property type="molecule type" value="Genomic_DNA"/>
</dbReference>
<evidence type="ECO:0000313" key="1">
    <source>
        <dbReference type="EMBL" id="RXH82100.1"/>
    </source>
</evidence>
<dbReference type="PANTHER" id="PTHR33511">
    <property type="entry name" value="OS06G0632400 PROTEIN"/>
    <property type="match status" value="1"/>
</dbReference>
<keyword evidence="2" id="KW-1185">Reference proteome</keyword>
<dbReference type="AlphaFoldDB" id="A0A498IFX4"/>
<dbReference type="Proteomes" id="UP000290289">
    <property type="component" value="Chromosome 12"/>
</dbReference>